<evidence type="ECO:0000259" key="1">
    <source>
        <dbReference type="Pfam" id="PF00561"/>
    </source>
</evidence>
<dbReference type="InterPro" id="IPR029058">
    <property type="entry name" value="AB_hydrolase_fold"/>
</dbReference>
<dbReference type="OrthoDB" id="408373at2759"/>
<dbReference type="AlphaFoldDB" id="A0A3D8RPU7"/>
<dbReference type="GO" id="GO:0016020">
    <property type="term" value="C:membrane"/>
    <property type="evidence" value="ECO:0007669"/>
    <property type="project" value="TreeGrafter"/>
</dbReference>
<protein>
    <recommendedName>
        <fullName evidence="1">AB hydrolase-1 domain-containing protein</fullName>
    </recommendedName>
</protein>
<proteinExistence type="predicted"/>
<feature type="domain" description="AB hydrolase-1" evidence="1">
    <location>
        <begin position="31"/>
        <end position="140"/>
    </location>
</feature>
<dbReference type="InterPro" id="IPR000073">
    <property type="entry name" value="AB_hydrolase_1"/>
</dbReference>
<keyword evidence="3" id="KW-1185">Reference proteome</keyword>
<dbReference type="EMBL" id="PDLN01000009">
    <property type="protein sequence ID" value="RDW76112.1"/>
    <property type="molecule type" value="Genomic_DNA"/>
</dbReference>
<dbReference type="PANTHER" id="PTHR43798">
    <property type="entry name" value="MONOACYLGLYCEROL LIPASE"/>
    <property type="match status" value="1"/>
</dbReference>
<evidence type="ECO:0000313" key="2">
    <source>
        <dbReference type="EMBL" id="RDW76112.1"/>
    </source>
</evidence>
<dbReference type="InterPro" id="IPR050266">
    <property type="entry name" value="AB_hydrolase_sf"/>
</dbReference>
<dbReference type="SUPFAM" id="SSF53474">
    <property type="entry name" value="alpha/beta-Hydrolases"/>
    <property type="match status" value="1"/>
</dbReference>
<dbReference type="PANTHER" id="PTHR43798:SF33">
    <property type="entry name" value="HYDROLASE, PUTATIVE (AFU_ORTHOLOGUE AFUA_2G14860)-RELATED"/>
    <property type="match status" value="1"/>
</dbReference>
<name>A0A3D8RPU7_9HELO</name>
<dbReference type="Pfam" id="PF00561">
    <property type="entry name" value="Abhydrolase_1"/>
    <property type="match status" value="1"/>
</dbReference>
<gene>
    <name evidence="2" type="ORF">BP5796_06933</name>
</gene>
<accession>A0A3D8RPU7</accession>
<reference evidence="2 3" key="1">
    <citation type="journal article" date="2018" name="IMA Fungus">
        <title>IMA Genome-F 9: Draft genome sequence of Annulohypoxylon stygium, Aspergillus mulundensis, Berkeleyomyces basicola (syn. Thielaviopsis basicola), Ceratocystis smalleyi, two Cercospora beticola strains, Coleophoma cylindrospora, Fusarium fracticaudum, Phialophora cf. hyalina, and Morchella septimelata.</title>
        <authorList>
            <person name="Wingfield B.D."/>
            <person name="Bills G.F."/>
            <person name="Dong Y."/>
            <person name="Huang W."/>
            <person name="Nel W.J."/>
            <person name="Swalarsk-Parry B.S."/>
            <person name="Vaghefi N."/>
            <person name="Wilken P.M."/>
            <person name="An Z."/>
            <person name="de Beer Z.W."/>
            <person name="De Vos L."/>
            <person name="Chen L."/>
            <person name="Duong T.A."/>
            <person name="Gao Y."/>
            <person name="Hammerbacher A."/>
            <person name="Kikkert J.R."/>
            <person name="Li Y."/>
            <person name="Li H."/>
            <person name="Li K."/>
            <person name="Li Q."/>
            <person name="Liu X."/>
            <person name="Ma X."/>
            <person name="Naidoo K."/>
            <person name="Pethybridge S.J."/>
            <person name="Sun J."/>
            <person name="Steenkamp E.T."/>
            <person name="van der Nest M.A."/>
            <person name="van Wyk S."/>
            <person name="Wingfield M.J."/>
            <person name="Xiong C."/>
            <person name="Yue Q."/>
            <person name="Zhang X."/>
        </authorList>
    </citation>
    <scope>NUCLEOTIDE SEQUENCE [LARGE SCALE GENOMIC DNA]</scope>
    <source>
        <strain evidence="2 3">BP5796</strain>
    </source>
</reference>
<organism evidence="2 3">
    <name type="scientific">Coleophoma crateriformis</name>
    <dbReference type="NCBI Taxonomy" id="565419"/>
    <lineage>
        <taxon>Eukaryota</taxon>
        <taxon>Fungi</taxon>
        <taxon>Dikarya</taxon>
        <taxon>Ascomycota</taxon>
        <taxon>Pezizomycotina</taxon>
        <taxon>Leotiomycetes</taxon>
        <taxon>Helotiales</taxon>
        <taxon>Dermateaceae</taxon>
        <taxon>Coleophoma</taxon>
    </lineage>
</organism>
<sequence length="269" mass="30178">MAEIKKAYFDDVDGQIHYRSVISQEATKREPIVFLHMSASTGGQFEKLMKIYSALGHDCYAPDMPGFGGSFDPVEQPSNTGYYVKIYMNLLQSLGVTKWHVLGHHSGASLATEMAAEYPDHILSLCLTGAAIMTREDQVALNAKSNVPFNKPVADGSHLMKTWDYLEVSGIGPDLDLKQQELLNHVRAWDGRIKIYTCVFTQDMWGMFKRVTCPILNMCAKDDVLWPYVKNIKEIRPEVQCEEVIGGDFEPARDPEGIAGFYTPFLSKV</sequence>
<dbReference type="Proteomes" id="UP000256328">
    <property type="component" value="Unassembled WGS sequence"/>
</dbReference>
<dbReference type="Gene3D" id="3.40.50.1820">
    <property type="entry name" value="alpha/beta hydrolase"/>
    <property type="match status" value="1"/>
</dbReference>
<comment type="caution">
    <text evidence="2">The sequence shown here is derived from an EMBL/GenBank/DDBJ whole genome shotgun (WGS) entry which is preliminary data.</text>
</comment>
<evidence type="ECO:0000313" key="3">
    <source>
        <dbReference type="Proteomes" id="UP000256328"/>
    </source>
</evidence>